<dbReference type="GO" id="GO:0005829">
    <property type="term" value="C:cytosol"/>
    <property type="evidence" value="ECO:0007669"/>
    <property type="project" value="TreeGrafter"/>
</dbReference>
<comment type="pathway">
    <text evidence="3 15">Purine metabolism; IMP biosynthesis via salvage pathway; IMP from hypoxanthine: step 1/1.</text>
</comment>
<keyword evidence="11 15" id="KW-0547">Nucleotide-binding</keyword>
<evidence type="ECO:0000256" key="4">
    <source>
        <dbReference type="ARBA" id="ARBA00004676"/>
    </source>
</evidence>
<dbReference type="CDD" id="cd06223">
    <property type="entry name" value="PRTases_typeI"/>
    <property type="match status" value="1"/>
</dbReference>
<accession>A0A0N8GQ26</accession>
<evidence type="ECO:0000256" key="6">
    <source>
        <dbReference type="ARBA" id="ARBA00022490"/>
    </source>
</evidence>
<dbReference type="InterPro" id="IPR000836">
    <property type="entry name" value="PRTase_dom"/>
</dbReference>
<dbReference type="InterPro" id="IPR005904">
    <property type="entry name" value="Hxn_phspho_trans"/>
</dbReference>
<dbReference type="GO" id="GO:0000287">
    <property type="term" value="F:magnesium ion binding"/>
    <property type="evidence" value="ECO:0007669"/>
    <property type="project" value="TreeGrafter"/>
</dbReference>
<dbReference type="GO" id="GO:0046100">
    <property type="term" value="P:hypoxanthine metabolic process"/>
    <property type="evidence" value="ECO:0007669"/>
    <property type="project" value="TreeGrafter"/>
</dbReference>
<keyword evidence="6 15" id="KW-0963">Cytoplasm</keyword>
<dbReference type="Gene3D" id="3.40.50.2020">
    <property type="match status" value="1"/>
</dbReference>
<evidence type="ECO:0000256" key="11">
    <source>
        <dbReference type="ARBA" id="ARBA00022741"/>
    </source>
</evidence>
<dbReference type="InterPro" id="IPR029057">
    <property type="entry name" value="PRTase-like"/>
</dbReference>
<evidence type="ECO:0000256" key="9">
    <source>
        <dbReference type="ARBA" id="ARBA00022723"/>
    </source>
</evidence>
<keyword evidence="8 15" id="KW-0808">Transferase</keyword>
<dbReference type="PATRIC" id="fig|869279.4.peg.1675"/>
<evidence type="ECO:0000313" key="17">
    <source>
        <dbReference type="EMBL" id="KPL82522.1"/>
    </source>
</evidence>
<dbReference type="NCBIfam" id="TIGR01203">
    <property type="entry name" value="HGPRTase"/>
    <property type="match status" value="1"/>
</dbReference>
<evidence type="ECO:0000256" key="8">
    <source>
        <dbReference type="ARBA" id="ARBA00022679"/>
    </source>
</evidence>
<evidence type="ECO:0000256" key="3">
    <source>
        <dbReference type="ARBA" id="ARBA00004669"/>
    </source>
</evidence>
<dbReference type="AlphaFoldDB" id="A0A0N8GQ26"/>
<dbReference type="InterPro" id="IPR050408">
    <property type="entry name" value="HGPRT"/>
</dbReference>
<dbReference type="GO" id="GO:0006166">
    <property type="term" value="P:purine ribonucleoside salvage"/>
    <property type="evidence" value="ECO:0007669"/>
    <property type="project" value="UniProtKB-KW"/>
</dbReference>
<dbReference type="GO" id="GO:0006178">
    <property type="term" value="P:guanine salvage"/>
    <property type="evidence" value="ECO:0007669"/>
    <property type="project" value="TreeGrafter"/>
</dbReference>
<comment type="subcellular location">
    <subcellularLocation>
        <location evidence="2 15">Cytoplasm</location>
    </subcellularLocation>
</comment>
<evidence type="ECO:0000256" key="5">
    <source>
        <dbReference type="ARBA" id="ARBA00008391"/>
    </source>
</evidence>
<dbReference type="GO" id="GO:0032264">
    <property type="term" value="P:IMP salvage"/>
    <property type="evidence" value="ECO:0007669"/>
    <property type="project" value="UniProtKB-UniPathway"/>
</dbReference>
<dbReference type="GO" id="GO:0004422">
    <property type="term" value="F:hypoxanthine phosphoribosyltransferase activity"/>
    <property type="evidence" value="ECO:0007669"/>
    <property type="project" value="InterPro"/>
</dbReference>
<organism evidence="17 18">
    <name type="scientific">Thermanaerothrix daxensis</name>
    <dbReference type="NCBI Taxonomy" id="869279"/>
    <lineage>
        <taxon>Bacteria</taxon>
        <taxon>Bacillati</taxon>
        <taxon>Chloroflexota</taxon>
        <taxon>Anaerolineae</taxon>
        <taxon>Anaerolineales</taxon>
        <taxon>Anaerolineaceae</taxon>
        <taxon>Thermanaerothrix</taxon>
    </lineage>
</organism>
<evidence type="ECO:0000256" key="1">
    <source>
        <dbReference type="ARBA" id="ARBA00001946"/>
    </source>
</evidence>
<dbReference type="Pfam" id="PF00156">
    <property type="entry name" value="Pribosyltran"/>
    <property type="match status" value="1"/>
</dbReference>
<reference evidence="17 18" key="1">
    <citation type="submission" date="2015-07" db="EMBL/GenBank/DDBJ databases">
        <title>Whole genome sequence of Thermanaerothrix daxensis DSM 23592.</title>
        <authorList>
            <person name="Hemp J."/>
            <person name="Ward L.M."/>
            <person name="Pace L.A."/>
            <person name="Fischer W.W."/>
        </authorList>
    </citation>
    <scope>NUCLEOTIDE SEQUENCE [LARGE SCALE GENOMIC DNA]</scope>
    <source>
        <strain evidence="17 18">GNS-1</strain>
    </source>
</reference>
<keyword evidence="18" id="KW-1185">Reference proteome</keyword>
<dbReference type="GO" id="GO:0000166">
    <property type="term" value="F:nucleotide binding"/>
    <property type="evidence" value="ECO:0007669"/>
    <property type="project" value="UniProtKB-KW"/>
</dbReference>
<dbReference type="PANTHER" id="PTHR43340">
    <property type="entry name" value="HYPOXANTHINE-GUANINE PHOSPHORIBOSYLTRANSFERASE"/>
    <property type="match status" value="1"/>
</dbReference>
<proteinExistence type="inferred from homology"/>
<evidence type="ECO:0000256" key="15">
    <source>
        <dbReference type="RuleBase" id="RU364099"/>
    </source>
</evidence>
<dbReference type="RefSeq" id="WP_054522022.1">
    <property type="nucleotide sequence ID" value="NZ_LGKO01000005.1"/>
</dbReference>
<dbReference type="GO" id="GO:0052657">
    <property type="term" value="F:guanine phosphoribosyltransferase activity"/>
    <property type="evidence" value="ECO:0007669"/>
    <property type="project" value="UniProtKB-ARBA"/>
</dbReference>
<comment type="pathway">
    <text evidence="4">Purine metabolism; GMP biosynthesis via salvage pathway; GMP from guanine: step 1/1.</text>
</comment>
<evidence type="ECO:0000259" key="16">
    <source>
        <dbReference type="Pfam" id="PF00156"/>
    </source>
</evidence>
<feature type="domain" description="Phosphoribosyltransferase" evidence="16">
    <location>
        <begin position="21"/>
        <end position="168"/>
    </location>
</feature>
<name>A0A0N8GQ26_9CHLR</name>
<dbReference type="OrthoDB" id="9802824at2"/>
<keyword evidence="12 15" id="KW-0460">Magnesium</keyword>
<evidence type="ECO:0000256" key="12">
    <source>
        <dbReference type="ARBA" id="ARBA00022842"/>
    </source>
</evidence>
<evidence type="ECO:0000256" key="7">
    <source>
        <dbReference type="ARBA" id="ARBA00022676"/>
    </source>
</evidence>
<dbReference type="EMBL" id="LGKO01000005">
    <property type="protein sequence ID" value="KPL82522.1"/>
    <property type="molecule type" value="Genomic_DNA"/>
</dbReference>
<dbReference type="SUPFAM" id="SSF53271">
    <property type="entry name" value="PRTase-like"/>
    <property type="match status" value="1"/>
</dbReference>
<dbReference type="UniPathway" id="UPA00591">
    <property type="reaction ID" value="UER00648"/>
</dbReference>
<dbReference type="Proteomes" id="UP000050544">
    <property type="component" value="Unassembled WGS sequence"/>
</dbReference>
<evidence type="ECO:0000256" key="14">
    <source>
        <dbReference type="ARBA" id="ARBA00049402"/>
    </source>
</evidence>
<dbReference type="GO" id="GO:0032263">
    <property type="term" value="P:GMP salvage"/>
    <property type="evidence" value="ECO:0007669"/>
    <property type="project" value="TreeGrafter"/>
</dbReference>
<sequence>MAQNQASPLPYDFIGQILITQEQIEQRVAELGAQITADYRDSDRLLLLGLLRGSVVFLTDLMRKINRPMTMDFMLVSSYRGAESSGFVRIDADHKINIHNWDVILVDDIIDTGYTIHTVRKLLLERQPRSLKICALLDKKARHKVDIHIDYLGFEIPDYFVVGYGLDIDEKGRNLPYIAAVDLEKYRALYGSGT</sequence>
<evidence type="ECO:0000313" key="18">
    <source>
        <dbReference type="Proteomes" id="UP000050544"/>
    </source>
</evidence>
<protein>
    <recommendedName>
        <fullName evidence="15">Hypoxanthine phosphoribosyltransferase</fullName>
        <ecNumber evidence="15">2.4.2.8</ecNumber>
    </recommendedName>
</protein>
<dbReference type="FunFam" id="3.40.50.2020:FF:000006">
    <property type="entry name" value="Hypoxanthine phosphoribosyltransferase"/>
    <property type="match status" value="1"/>
</dbReference>
<keyword evidence="7 15" id="KW-0328">Glycosyltransferase</keyword>
<comment type="catalytic activity">
    <reaction evidence="14">
        <text>IMP + diphosphate = hypoxanthine + 5-phospho-alpha-D-ribose 1-diphosphate</text>
        <dbReference type="Rhea" id="RHEA:17973"/>
        <dbReference type="ChEBI" id="CHEBI:17368"/>
        <dbReference type="ChEBI" id="CHEBI:33019"/>
        <dbReference type="ChEBI" id="CHEBI:58017"/>
        <dbReference type="ChEBI" id="CHEBI:58053"/>
        <dbReference type="EC" id="2.4.2.8"/>
    </reaction>
    <physiologicalReaction direction="right-to-left" evidence="14">
        <dbReference type="Rhea" id="RHEA:17975"/>
    </physiologicalReaction>
</comment>
<keyword evidence="10 15" id="KW-0660">Purine salvage</keyword>
<gene>
    <name evidence="17" type="ORF">SE15_10315</name>
</gene>
<comment type="catalytic activity">
    <reaction evidence="13">
        <text>GMP + diphosphate = guanine + 5-phospho-alpha-D-ribose 1-diphosphate</text>
        <dbReference type="Rhea" id="RHEA:25424"/>
        <dbReference type="ChEBI" id="CHEBI:16235"/>
        <dbReference type="ChEBI" id="CHEBI:33019"/>
        <dbReference type="ChEBI" id="CHEBI:58017"/>
        <dbReference type="ChEBI" id="CHEBI:58115"/>
        <dbReference type="EC" id="2.4.2.8"/>
    </reaction>
    <physiologicalReaction direction="right-to-left" evidence="13">
        <dbReference type="Rhea" id="RHEA:25426"/>
    </physiologicalReaction>
</comment>
<comment type="similarity">
    <text evidence="5 15">Belongs to the purine/pyrimidine phosphoribosyltransferase family.</text>
</comment>
<comment type="cofactor">
    <cofactor evidence="1 15">
        <name>Mg(2+)</name>
        <dbReference type="ChEBI" id="CHEBI:18420"/>
    </cofactor>
</comment>
<dbReference type="STRING" id="869279.SE15_10315"/>
<evidence type="ECO:0000256" key="13">
    <source>
        <dbReference type="ARBA" id="ARBA00048811"/>
    </source>
</evidence>
<evidence type="ECO:0000256" key="10">
    <source>
        <dbReference type="ARBA" id="ARBA00022726"/>
    </source>
</evidence>
<keyword evidence="9 15" id="KW-0479">Metal-binding</keyword>
<dbReference type="PANTHER" id="PTHR43340:SF1">
    <property type="entry name" value="HYPOXANTHINE PHOSPHORIBOSYLTRANSFERASE"/>
    <property type="match status" value="1"/>
</dbReference>
<comment type="caution">
    <text evidence="17">The sequence shown here is derived from an EMBL/GenBank/DDBJ whole genome shotgun (WGS) entry which is preliminary data.</text>
</comment>
<dbReference type="EC" id="2.4.2.8" evidence="15"/>
<evidence type="ECO:0000256" key="2">
    <source>
        <dbReference type="ARBA" id="ARBA00004496"/>
    </source>
</evidence>